<dbReference type="EMBL" id="CAAALY010251148">
    <property type="protein sequence ID" value="VEL35983.1"/>
    <property type="molecule type" value="Genomic_DNA"/>
</dbReference>
<evidence type="ECO:0000313" key="2">
    <source>
        <dbReference type="EMBL" id="VEL35983.1"/>
    </source>
</evidence>
<feature type="region of interest" description="Disordered" evidence="1">
    <location>
        <begin position="283"/>
        <end position="303"/>
    </location>
</feature>
<accession>A0A3S5C541</accession>
<dbReference type="Proteomes" id="UP000784294">
    <property type="component" value="Unassembled WGS sequence"/>
</dbReference>
<organism evidence="2 3">
    <name type="scientific">Protopolystoma xenopodis</name>
    <dbReference type="NCBI Taxonomy" id="117903"/>
    <lineage>
        <taxon>Eukaryota</taxon>
        <taxon>Metazoa</taxon>
        <taxon>Spiralia</taxon>
        <taxon>Lophotrochozoa</taxon>
        <taxon>Platyhelminthes</taxon>
        <taxon>Monogenea</taxon>
        <taxon>Polyopisthocotylea</taxon>
        <taxon>Polystomatidea</taxon>
        <taxon>Polystomatidae</taxon>
        <taxon>Protopolystoma</taxon>
    </lineage>
</organism>
<dbReference type="AlphaFoldDB" id="A0A3S5C541"/>
<protein>
    <submittedName>
        <fullName evidence="2">Uncharacterized protein</fullName>
    </submittedName>
</protein>
<gene>
    <name evidence="2" type="ORF">PXEA_LOCUS29423</name>
</gene>
<comment type="caution">
    <text evidence="2">The sequence shown here is derived from an EMBL/GenBank/DDBJ whole genome shotgun (WGS) entry which is preliminary data.</text>
</comment>
<sequence>MLPLASTAFCPCVCCTPARQTDFSYNSVAHSSSHPVDACAPQSCHSPVTPFPATGTPSSTASIFCMSGLACSICCPSNLRPGLTTVGVGQSCASSEQILLLDPSSFSGIGSSTPTSTSASFLSAPPSPSFTSFVPHIHSSGAHAQPGSGRTDSISILTPLSALHPPLMSAPEPPCLPPRSHHAVLPTTSTARCSKHIAAVPPSHGPIVPAALLSPLPLPLAFTSPDCHVAKETTASPISPSVPPNQHHLHHVQHHLLQLHSGLGSCCHQPLPPLPPRKISTSHVTAPDIASSAHPTSTSTLSPSLSSAALMVPLLLPKPELATRRHLDYCSQADDAVLPIDESLVRTETTDYGASDNQVLT</sequence>
<reference evidence="2" key="1">
    <citation type="submission" date="2018-11" db="EMBL/GenBank/DDBJ databases">
        <authorList>
            <consortium name="Pathogen Informatics"/>
        </authorList>
    </citation>
    <scope>NUCLEOTIDE SEQUENCE</scope>
</reference>
<feature type="compositionally biased region" description="Low complexity" evidence="1">
    <location>
        <begin position="290"/>
        <end position="303"/>
    </location>
</feature>
<evidence type="ECO:0000313" key="3">
    <source>
        <dbReference type="Proteomes" id="UP000784294"/>
    </source>
</evidence>
<proteinExistence type="predicted"/>
<evidence type="ECO:0000256" key="1">
    <source>
        <dbReference type="SAM" id="MobiDB-lite"/>
    </source>
</evidence>
<keyword evidence="3" id="KW-1185">Reference proteome</keyword>
<name>A0A3S5C541_9PLAT</name>